<name>A0A0S6VXE7_9BACT</name>
<dbReference type="HOGENOM" id="CLU_530688_0_0_0"/>
<dbReference type="EMBL" id="DF820455">
    <property type="protein sequence ID" value="GAK49486.1"/>
    <property type="molecule type" value="Genomic_DNA"/>
</dbReference>
<evidence type="ECO:0000313" key="3">
    <source>
        <dbReference type="EMBL" id="GAK49486.1"/>
    </source>
</evidence>
<dbReference type="SUPFAM" id="SSF52540">
    <property type="entry name" value="P-loop containing nucleoside triphosphate hydrolases"/>
    <property type="match status" value="1"/>
</dbReference>
<keyword evidence="4" id="KW-1185">Reference proteome</keyword>
<feature type="transmembrane region" description="Helical" evidence="1">
    <location>
        <begin position="120"/>
        <end position="142"/>
    </location>
</feature>
<accession>A0A0S6VXE7</accession>
<keyword evidence="1" id="KW-0812">Transmembrane</keyword>
<evidence type="ECO:0000256" key="1">
    <source>
        <dbReference type="SAM" id="Phobius"/>
    </source>
</evidence>
<organism evidence="3">
    <name type="scientific">Candidatus Moduliflexus flocculans</name>
    <dbReference type="NCBI Taxonomy" id="1499966"/>
    <lineage>
        <taxon>Bacteria</taxon>
        <taxon>Candidatus Moduliflexota</taxon>
        <taxon>Candidatus Moduliflexia</taxon>
        <taxon>Candidatus Moduliflexales</taxon>
        <taxon>Candidatus Moduliflexaceae</taxon>
    </lineage>
</organism>
<keyword evidence="1" id="KW-0472">Membrane</keyword>
<dbReference type="GO" id="GO:0016887">
    <property type="term" value="F:ATP hydrolysis activity"/>
    <property type="evidence" value="ECO:0007669"/>
    <property type="project" value="InterPro"/>
</dbReference>
<dbReference type="Pfam" id="PF13401">
    <property type="entry name" value="AAA_22"/>
    <property type="match status" value="1"/>
</dbReference>
<protein>
    <submittedName>
        <fullName evidence="3">DNA segregation ATPase FtsK/SpoIIIE and related protein</fullName>
    </submittedName>
</protein>
<proteinExistence type="predicted"/>
<feature type="transmembrane region" description="Helical" evidence="1">
    <location>
        <begin position="26"/>
        <end position="49"/>
    </location>
</feature>
<keyword evidence="1" id="KW-1133">Transmembrane helix</keyword>
<reference evidence="3" key="1">
    <citation type="journal article" date="2015" name="PeerJ">
        <title>First genomic representation of candidate bacterial phylum KSB3 points to enhanced environmental sensing as a trigger of wastewater bulking.</title>
        <authorList>
            <person name="Sekiguchi Y."/>
            <person name="Ohashi A."/>
            <person name="Parks D.H."/>
            <person name="Yamauchi T."/>
            <person name="Tyson G.W."/>
            <person name="Hugenholtz P."/>
        </authorList>
    </citation>
    <scope>NUCLEOTIDE SEQUENCE [LARGE SCALE GENOMIC DNA]</scope>
</reference>
<dbReference type="InterPro" id="IPR027417">
    <property type="entry name" value="P-loop_NTPase"/>
</dbReference>
<evidence type="ECO:0000259" key="2">
    <source>
        <dbReference type="Pfam" id="PF13401"/>
    </source>
</evidence>
<feature type="domain" description="ORC1/DEAH AAA+ ATPase" evidence="2">
    <location>
        <begin position="279"/>
        <end position="407"/>
    </location>
</feature>
<evidence type="ECO:0000313" key="4">
    <source>
        <dbReference type="Proteomes" id="UP000030700"/>
    </source>
</evidence>
<sequence>MRKLHPFLHVSLSLKKMYETLLKLKYAGKLVAIALVGLITLLMLFSAIWQVIVRRHVAQFDETISPRMAAATQEAFAEKAAYEAAEFRVKRLKKEAWTSYEIEKLRLQTDMLARYAALKYYSVVGLLSVLALSALIMIGGLAGAKIRQASVCMARIGKHSEIPVHLKDLPTFYPIAVNLSLAEIQASASNAHETAYQISRQMLEDITTYTRALAGKRGLLSPAALFADSQNALVPAVANCPTFAELLQQKKIASDKPLICGFDEQGQPLFKELKEIKTLAVTGLQGSGKTLSMAYLVASAVVAYRVQVYVIDPHKEHPESLAAILTPLEKTGYVTLVNPIDTPRVIKDLHRALDRRLNGEEACTPGILLVIDELARLSKMDCFNVLLAFLERCTEETRKANMTFIGSSPKWTARHFNNRADIRRCMNAVLVHKSKPSQADLLLEDSEYKQMVKELEHPGEAVFATDYGAPTHVSMPLCTREDMQTVAQLVGVSSEKWLIPPLEEMPQIAAIEEQTVSFANAKRKKAVSAK</sequence>
<dbReference type="AlphaFoldDB" id="A0A0S6VXE7"/>
<gene>
    <name evidence="3" type="ORF">U14_00708</name>
</gene>
<dbReference type="InterPro" id="IPR049945">
    <property type="entry name" value="AAA_22"/>
</dbReference>
<dbReference type="Gene3D" id="3.40.50.300">
    <property type="entry name" value="P-loop containing nucleotide triphosphate hydrolases"/>
    <property type="match status" value="1"/>
</dbReference>
<dbReference type="Proteomes" id="UP000030700">
    <property type="component" value="Unassembled WGS sequence"/>
</dbReference>